<dbReference type="OrthoDB" id="4925768at2"/>
<accession>A0A495ER72</accession>
<dbReference type="EMBL" id="RBIR01000005">
    <property type="protein sequence ID" value="RKR18826.1"/>
    <property type="molecule type" value="Genomic_DNA"/>
</dbReference>
<dbReference type="RefSeq" id="WP_120954246.1">
    <property type="nucleotide sequence ID" value="NZ_RBIR01000005.1"/>
</dbReference>
<gene>
    <name evidence="1" type="ORF">C8D78_2567</name>
</gene>
<sequence>MTTPLRTRPLGVQAAPVAEQTGAVGAVVASLPVSFAPAGSRPDVVALAGTAGWTDAATDAVSRGVRGVVVIDPVAEDPSALAAAAAEAGTAVVLDQAWAGNPVLEDSVGAARTAVAEALADAVLLDSVAWGRPGTDPEVLLTRHLAAVLACGVELAGLRVIQRNANGYTVIGSLPGGAPAALQGITSSSVPATATVSVLTFTGRADITLPDSSAGWPAEIRSVTSAGATAFPTIYESAHRHSWRRLRAAVDSGTPAADLERFAALTALLGQLHDSPH</sequence>
<name>A0A495ER72_9MICC</name>
<evidence type="ECO:0000313" key="1">
    <source>
        <dbReference type="EMBL" id="RKR18826.1"/>
    </source>
</evidence>
<dbReference type="AlphaFoldDB" id="A0A495ER72"/>
<proteinExistence type="predicted"/>
<comment type="caution">
    <text evidence="1">The sequence shown here is derived from an EMBL/GenBank/DDBJ whole genome shotgun (WGS) entry which is preliminary data.</text>
</comment>
<reference evidence="1 2" key="1">
    <citation type="submission" date="2018-10" db="EMBL/GenBank/DDBJ databases">
        <title>Genomic Encyclopedia of Type Strains, Phase IV (KMG-IV): sequencing the most valuable type-strain genomes for metagenomic binning, comparative biology and taxonomic classification.</title>
        <authorList>
            <person name="Goeker M."/>
        </authorList>
    </citation>
    <scope>NUCLEOTIDE SEQUENCE [LARGE SCALE GENOMIC DNA]</scope>
    <source>
        <strain evidence="1 2">DSM 25586</strain>
    </source>
</reference>
<dbReference type="Proteomes" id="UP000276055">
    <property type="component" value="Unassembled WGS sequence"/>
</dbReference>
<protein>
    <submittedName>
        <fullName evidence="1">Uncharacterized protein</fullName>
    </submittedName>
</protein>
<evidence type="ECO:0000313" key="2">
    <source>
        <dbReference type="Proteomes" id="UP000276055"/>
    </source>
</evidence>
<organism evidence="1 2">
    <name type="scientific">Arthrobacter oryzae</name>
    <dbReference type="NCBI Taxonomy" id="409290"/>
    <lineage>
        <taxon>Bacteria</taxon>
        <taxon>Bacillati</taxon>
        <taxon>Actinomycetota</taxon>
        <taxon>Actinomycetes</taxon>
        <taxon>Micrococcales</taxon>
        <taxon>Micrococcaceae</taxon>
        <taxon>Arthrobacter</taxon>
    </lineage>
</organism>